<keyword evidence="2" id="KW-1185">Reference proteome</keyword>
<dbReference type="SUPFAM" id="SSF49899">
    <property type="entry name" value="Concanavalin A-like lectins/glucanases"/>
    <property type="match status" value="1"/>
</dbReference>
<comment type="caution">
    <text evidence="1">The sequence shown here is derived from an EMBL/GenBank/DDBJ whole genome shotgun (WGS) entry which is preliminary data.</text>
</comment>
<name>A0ABU3EDN4_9RHOB</name>
<dbReference type="Gene3D" id="2.60.120.200">
    <property type="match status" value="1"/>
</dbReference>
<dbReference type="RefSeq" id="WP_311759006.1">
    <property type="nucleotide sequence ID" value="NZ_JAVRQI010000005.1"/>
</dbReference>
<dbReference type="EMBL" id="JAVRQI010000005">
    <property type="protein sequence ID" value="MDT1061912.1"/>
    <property type="molecule type" value="Genomic_DNA"/>
</dbReference>
<gene>
    <name evidence="1" type="ORF">RM190_08595</name>
</gene>
<sequence length="247" mass="26404">MTQYLNTIIDRPVTDVRHFTSILKADATVKHAWTLVQKKAFRNPANNRWRIPARKGSVPLDAYDDNVTWTPRGNFQVPAFTSAPANAGKFNASIPNPGNVISVLMNFWTSTIAGEAWSLTWASDASVIWGMPRRSTNYKSLALNATSTDLGAAAPVSEWGFMAAVIDLSNATFALSLNGGAFDVATAVSGLTPKADANLTLMVGQGSASQQFANGNISDLAIVAGDVRSMPVLMSAWNDYNLTGYAA</sequence>
<evidence type="ECO:0000313" key="1">
    <source>
        <dbReference type="EMBL" id="MDT1061912.1"/>
    </source>
</evidence>
<dbReference type="InterPro" id="IPR013320">
    <property type="entry name" value="ConA-like_dom_sf"/>
</dbReference>
<evidence type="ECO:0000313" key="2">
    <source>
        <dbReference type="Proteomes" id="UP001251085"/>
    </source>
</evidence>
<organism evidence="1 2">
    <name type="scientific">Paracoccus broussonetiae</name>
    <dbReference type="NCBI Taxonomy" id="3075834"/>
    <lineage>
        <taxon>Bacteria</taxon>
        <taxon>Pseudomonadati</taxon>
        <taxon>Pseudomonadota</taxon>
        <taxon>Alphaproteobacteria</taxon>
        <taxon>Rhodobacterales</taxon>
        <taxon>Paracoccaceae</taxon>
        <taxon>Paracoccus</taxon>
    </lineage>
</organism>
<dbReference type="Proteomes" id="UP001251085">
    <property type="component" value="Unassembled WGS sequence"/>
</dbReference>
<reference evidence="2" key="1">
    <citation type="submission" date="2023-07" db="EMBL/GenBank/DDBJ databases">
        <title>Characterization of two Paracoccaceae strains isolated from Phycosphere and proposal of Xinfangfangia lacusdiani sp. nov.</title>
        <authorList>
            <person name="Deng Y."/>
            <person name="Zhang Y.Q."/>
        </authorList>
    </citation>
    <scope>NUCLEOTIDE SEQUENCE [LARGE SCALE GENOMIC DNA]</scope>
    <source>
        <strain evidence="2">CPCC 101403</strain>
    </source>
</reference>
<accession>A0ABU3EDN4</accession>
<protein>
    <submittedName>
        <fullName evidence="1">LamG-like jellyroll fold domain-containing protein</fullName>
    </submittedName>
</protein>
<proteinExistence type="predicted"/>